<dbReference type="EMBL" id="BARU01022160">
    <property type="protein sequence ID" value="GAH53600.1"/>
    <property type="molecule type" value="Genomic_DNA"/>
</dbReference>
<evidence type="ECO:0000256" key="1">
    <source>
        <dbReference type="SAM" id="Coils"/>
    </source>
</evidence>
<organism evidence="2">
    <name type="scientific">marine sediment metagenome</name>
    <dbReference type="NCBI Taxonomy" id="412755"/>
    <lineage>
        <taxon>unclassified sequences</taxon>
        <taxon>metagenomes</taxon>
        <taxon>ecological metagenomes</taxon>
    </lineage>
</organism>
<evidence type="ECO:0000313" key="2">
    <source>
        <dbReference type="EMBL" id="GAH53600.1"/>
    </source>
</evidence>
<gene>
    <name evidence="2" type="ORF">S03H2_36138</name>
</gene>
<proteinExistence type="predicted"/>
<dbReference type="AlphaFoldDB" id="X1H974"/>
<comment type="caution">
    <text evidence="2">The sequence shown here is derived from an EMBL/GenBank/DDBJ whole genome shotgun (WGS) entry which is preliminary data.</text>
</comment>
<accession>X1H974</accession>
<reference evidence="2" key="1">
    <citation type="journal article" date="2014" name="Front. Microbiol.">
        <title>High frequency of phylogenetically diverse reductive dehalogenase-homologous genes in deep subseafloor sedimentary metagenomes.</title>
        <authorList>
            <person name="Kawai M."/>
            <person name="Futagami T."/>
            <person name="Toyoda A."/>
            <person name="Takaki Y."/>
            <person name="Nishi S."/>
            <person name="Hori S."/>
            <person name="Arai W."/>
            <person name="Tsubouchi T."/>
            <person name="Morono Y."/>
            <person name="Uchiyama I."/>
            <person name="Ito T."/>
            <person name="Fujiyama A."/>
            <person name="Inagaki F."/>
            <person name="Takami H."/>
        </authorList>
    </citation>
    <scope>NUCLEOTIDE SEQUENCE</scope>
    <source>
        <strain evidence="2">Expedition CK06-06</strain>
    </source>
</reference>
<keyword evidence="1" id="KW-0175">Coiled coil</keyword>
<feature type="non-terminal residue" evidence="2">
    <location>
        <position position="101"/>
    </location>
</feature>
<sequence length="101" mass="11185">MPEEKEKEKLVNEINEGIKALRDQQKVLEDAGTSRETQLTEQKQLIETITGKPFFSLSVLLNAPASTMSFPKSTLPNVDRYPENSPCSLSSLISNSNVLCS</sequence>
<protein>
    <submittedName>
        <fullName evidence="2">Uncharacterized protein</fullName>
    </submittedName>
</protein>
<name>X1H974_9ZZZZ</name>
<feature type="coiled-coil region" evidence="1">
    <location>
        <begin position="4"/>
        <end position="31"/>
    </location>
</feature>